<reference evidence="11 12" key="1">
    <citation type="submission" date="2024-10" db="EMBL/GenBank/DDBJ databases">
        <authorList>
            <person name="Riesco R."/>
        </authorList>
    </citation>
    <scope>NUCLEOTIDE SEQUENCE [LARGE SCALE GENOMIC DNA]</scope>
    <source>
        <strain evidence="10 12">NCIMB 15448</strain>
        <strain evidence="8 11">NCIMB 15449</strain>
        <strain evidence="9 13">NCIMB 15450</strain>
    </source>
</reference>
<dbReference type="InterPro" id="IPR013325">
    <property type="entry name" value="RNA_pol_sigma_r2"/>
</dbReference>
<dbReference type="SUPFAM" id="SSF88946">
    <property type="entry name" value="Sigma2 domain of RNA polymerase sigma factors"/>
    <property type="match status" value="1"/>
</dbReference>
<dbReference type="SUPFAM" id="SSF88659">
    <property type="entry name" value="Sigma3 and sigma4 domains of RNA polymerase sigma factors"/>
    <property type="match status" value="1"/>
</dbReference>
<evidence type="ECO:0000256" key="1">
    <source>
        <dbReference type="ARBA" id="ARBA00010641"/>
    </source>
</evidence>
<protein>
    <submittedName>
        <fullName evidence="9">RNA polymerase sigma factor</fullName>
    </submittedName>
</protein>
<gene>
    <name evidence="10" type="ORF">ACHIPV_24810</name>
    <name evidence="8" type="ORF">ACHIPZ_16185</name>
    <name evidence="9" type="ORF">ACHIRB_10945</name>
</gene>
<dbReference type="NCBIfam" id="TIGR02937">
    <property type="entry name" value="sigma70-ECF"/>
    <property type="match status" value="1"/>
</dbReference>
<dbReference type="Gene3D" id="1.10.1740.10">
    <property type="match status" value="1"/>
</dbReference>
<dbReference type="InterPro" id="IPR013324">
    <property type="entry name" value="RNA_pol_sigma_r3/r4-like"/>
</dbReference>
<keyword evidence="2" id="KW-0805">Transcription regulation</keyword>
<evidence type="ECO:0000313" key="11">
    <source>
        <dbReference type="Proteomes" id="UP001609175"/>
    </source>
</evidence>
<evidence type="ECO:0000259" key="6">
    <source>
        <dbReference type="Pfam" id="PF04542"/>
    </source>
</evidence>
<organism evidence="9 13">
    <name type="scientific">Antrihabitans spumae</name>
    <dbReference type="NCBI Taxonomy" id="3373370"/>
    <lineage>
        <taxon>Bacteria</taxon>
        <taxon>Bacillati</taxon>
        <taxon>Actinomycetota</taxon>
        <taxon>Actinomycetes</taxon>
        <taxon>Mycobacteriales</taxon>
        <taxon>Nocardiaceae</taxon>
        <taxon>Antrihabitans</taxon>
    </lineage>
</organism>
<dbReference type="CDD" id="cd06171">
    <property type="entry name" value="Sigma70_r4"/>
    <property type="match status" value="1"/>
</dbReference>
<feature type="domain" description="RNA polymerase sigma-70 region 2" evidence="6">
    <location>
        <begin position="42"/>
        <end position="102"/>
    </location>
</feature>
<dbReference type="RefSeq" id="WP_395115426.1">
    <property type="nucleotide sequence ID" value="NZ_JBIMSN010000044.1"/>
</dbReference>
<evidence type="ECO:0000313" key="13">
    <source>
        <dbReference type="Proteomes" id="UP001609219"/>
    </source>
</evidence>
<dbReference type="EMBL" id="JBIMSN010000044">
    <property type="protein sequence ID" value="MFH5229089.1"/>
    <property type="molecule type" value="Genomic_DNA"/>
</dbReference>
<dbReference type="EMBL" id="JBIMSP010000060">
    <property type="protein sequence ID" value="MFH5245076.1"/>
    <property type="molecule type" value="Genomic_DNA"/>
</dbReference>
<dbReference type="InterPro" id="IPR013249">
    <property type="entry name" value="RNA_pol_sigma70_r4_t2"/>
</dbReference>
<dbReference type="InterPro" id="IPR039425">
    <property type="entry name" value="RNA_pol_sigma-70-like"/>
</dbReference>
<sequence>MTTATGSSARLRLVADTERCAPHCARLCTDEGMAAIMAADRGLLQWRATNSLGDSGLAEQAVQETFLRAWKACRTFDDRAGSVRAWLLAIHRNLVIDIARSRAIRPGDTHWDEIDDLMSHTHTIADFTNALAESWYVEELLDRLPASQREAVALVVVADRPYQDVATELGVPVGTLKSRVHYGLRTLRGQLAVTDAA</sequence>
<dbReference type="Pfam" id="PF04542">
    <property type="entry name" value="Sigma70_r2"/>
    <property type="match status" value="1"/>
</dbReference>
<dbReference type="InterPro" id="IPR007627">
    <property type="entry name" value="RNA_pol_sigma70_r2"/>
</dbReference>
<keyword evidence="3" id="KW-0731">Sigma factor</keyword>
<dbReference type="InterPro" id="IPR014284">
    <property type="entry name" value="RNA_pol_sigma-70_dom"/>
</dbReference>
<comment type="similarity">
    <text evidence="1">Belongs to the sigma-70 factor family. ECF subfamily.</text>
</comment>
<comment type="caution">
    <text evidence="9">The sequence shown here is derived from an EMBL/GenBank/DDBJ whole genome shotgun (WGS) entry which is preliminary data.</text>
</comment>
<evidence type="ECO:0000313" key="12">
    <source>
        <dbReference type="Proteomes" id="UP001609176"/>
    </source>
</evidence>
<keyword evidence="13" id="KW-1185">Reference proteome</keyword>
<dbReference type="PANTHER" id="PTHR43133">
    <property type="entry name" value="RNA POLYMERASE ECF-TYPE SIGMA FACTO"/>
    <property type="match status" value="1"/>
</dbReference>
<dbReference type="Proteomes" id="UP001609219">
    <property type="component" value="Unassembled WGS sequence"/>
</dbReference>
<keyword evidence="4" id="KW-0238">DNA-binding</keyword>
<evidence type="ECO:0000256" key="4">
    <source>
        <dbReference type="ARBA" id="ARBA00023125"/>
    </source>
</evidence>
<evidence type="ECO:0000313" key="9">
    <source>
        <dbReference type="EMBL" id="MFH5229089.1"/>
    </source>
</evidence>
<feature type="domain" description="RNA polymerase sigma factor 70 region 4 type 2" evidence="7">
    <location>
        <begin position="136"/>
        <end position="187"/>
    </location>
</feature>
<dbReference type="EMBL" id="JBIMSO010000055">
    <property type="protein sequence ID" value="MFH5209720.1"/>
    <property type="molecule type" value="Genomic_DNA"/>
</dbReference>
<keyword evidence="5" id="KW-0804">Transcription</keyword>
<dbReference type="Pfam" id="PF08281">
    <property type="entry name" value="Sigma70_r4_2"/>
    <property type="match status" value="1"/>
</dbReference>
<dbReference type="Proteomes" id="UP001609175">
    <property type="component" value="Unassembled WGS sequence"/>
</dbReference>
<evidence type="ECO:0000313" key="10">
    <source>
        <dbReference type="EMBL" id="MFH5245076.1"/>
    </source>
</evidence>
<dbReference type="PANTHER" id="PTHR43133:SF62">
    <property type="entry name" value="RNA POLYMERASE SIGMA FACTOR SIGZ"/>
    <property type="match status" value="1"/>
</dbReference>
<dbReference type="Gene3D" id="1.10.10.10">
    <property type="entry name" value="Winged helix-like DNA-binding domain superfamily/Winged helix DNA-binding domain"/>
    <property type="match status" value="1"/>
</dbReference>
<evidence type="ECO:0000313" key="8">
    <source>
        <dbReference type="EMBL" id="MFH5209720.1"/>
    </source>
</evidence>
<dbReference type="InterPro" id="IPR036388">
    <property type="entry name" value="WH-like_DNA-bd_sf"/>
</dbReference>
<dbReference type="Proteomes" id="UP001609176">
    <property type="component" value="Unassembled WGS sequence"/>
</dbReference>
<proteinExistence type="inferred from homology"/>
<evidence type="ECO:0000256" key="3">
    <source>
        <dbReference type="ARBA" id="ARBA00023082"/>
    </source>
</evidence>
<evidence type="ECO:0000256" key="5">
    <source>
        <dbReference type="ARBA" id="ARBA00023163"/>
    </source>
</evidence>
<evidence type="ECO:0000259" key="7">
    <source>
        <dbReference type="Pfam" id="PF08281"/>
    </source>
</evidence>
<evidence type="ECO:0000256" key="2">
    <source>
        <dbReference type="ARBA" id="ARBA00023015"/>
    </source>
</evidence>
<name>A0ABW7K2C8_9NOCA</name>
<accession>A0ABW7K2C8</accession>